<gene>
    <name evidence="3" type="ORF">NA57DRAFT_81765</name>
</gene>
<keyword evidence="4" id="KW-1185">Reference proteome</keyword>
<sequence length="616" mass="69095">MKLLKTVFLITTSSTLVSADDGFGGNTDGLQPEFPGFSKLASTCGPVVWKHNACHEQQSQDDVWKCLCEDKGFLRDMSCCVGSPHLPGGGDQEVLELAKTFIDRCPNHAGYTPMMLDWAHFRCEGRHRDEVSYKLALQDEHVPPEEPEQQRLASKESATSDSGSVMRPSDSAFERYILRRSSTKGIHPDLSWMPTRARICGENYWIHNGCHKSHDQEELWECMCHDKGWVKDTGCCDSALSGTVKTAGTTRGFLMTDSAVAAYAKMMSEKCPNRAYGDLYDWGSDAGKCQNIWWDMKEIPALRKQLRELTGYAPPAPPTEHRIAPRGLPLSSTPGTTELQPYEKRAESSTPGTIRLRPRYKAPGSTPGVTLGKDPDFSDMPDVMRECAFTYWTHNGCHKQATPHAVARCICDDKGWLRDTACCASDVKLGGSQELTRQFADMMEEKCGDRKATDIIVWGDDECYNDYAGDIAEKLGIFYGEKFVPTGPKQRRMDTGGVNPDFSDMPVVMKVCAREYWYHNSCHEQKTQKGVWDCLCHDKGWLKDASCCASDEEIGGGTQLMRDFADMMAERCPNRKASEIMDWADDDCKMDYRHDIKEGLRFEESASVKELLRSGH</sequence>
<evidence type="ECO:0000313" key="3">
    <source>
        <dbReference type="EMBL" id="KAF2093087.1"/>
    </source>
</evidence>
<name>A0A9P4M3B1_9PEZI</name>
<protein>
    <submittedName>
        <fullName evidence="3">Uncharacterized protein</fullName>
    </submittedName>
</protein>
<dbReference type="EMBL" id="ML978140">
    <property type="protein sequence ID" value="KAF2093087.1"/>
    <property type="molecule type" value="Genomic_DNA"/>
</dbReference>
<feature type="compositionally biased region" description="Polar residues" evidence="1">
    <location>
        <begin position="330"/>
        <end position="339"/>
    </location>
</feature>
<comment type="caution">
    <text evidence="3">The sequence shown here is derived from an EMBL/GenBank/DDBJ whole genome shotgun (WGS) entry which is preliminary data.</text>
</comment>
<evidence type="ECO:0000313" key="4">
    <source>
        <dbReference type="Proteomes" id="UP000799772"/>
    </source>
</evidence>
<feature type="chain" id="PRO_5040467996" evidence="2">
    <location>
        <begin position="20"/>
        <end position="616"/>
    </location>
</feature>
<accession>A0A9P4M3B1</accession>
<feature type="signal peptide" evidence="2">
    <location>
        <begin position="1"/>
        <end position="19"/>
    </location>
</feature>
<dbReference type="OrthoDB" id="3065412at2759"/>
<reference evidence="3" key="1">
    <citation type="journal article" date="2020" name="Stud. Mycol.">
        <title>101 Dothideomycetes genomes: a test case for predicting lifestyles and emergence of pathogens.</title>
        <authorList>
            <person name="Haridas S."/>
            <person name="Albert R."/>
            <person name="Binder M."/>
            <person name="Bloem J."/>
            <person name="Labutti K."/>
            <person name="Salamov A."/>
            <person name="Andreopoulos B."/>
            <person name="Baker S."/>
            <person name="Barry K."/>
            <person name="Bills G."/>
            <person name="Bluhm B."/>
            <person name="Cannon C."/>
            <person name="Castanera R."/>
            <person name="Culley D."/>
            <person name="Daum C."/>
            <person name="Ezra D."/>
            <person name="Gonzalez J."/>
            <person name="Henrissat B."/>
            <person name="Kuo A."/>
            <person name="Liang C."/>
            <person name="Lipzen A."/>
            <person name="Lutzoni F."/>
            <person name="Magnuson J."/>
            <person name="Mondo S."/>
            <person name="Nolan M."/>
            <person name="Ohm R."/>
            <person name="Pangilinan J."/>
            <person name="Park H.-J."/>
            <person name="Ramirez L."/>
            <person name="Alfaro M."/>
            <person name="Sun H."/>
            <person name="Tritt A."/>
            <person name="Yoshinaga Y."/>
            <person name="Zwiers L.-H."/>
            <person name="Turgeon B."/>
            <person name="Goodwin S."/>
            <person name="Spatafora J."/>
            <person name="Crous P."/>
            <person name="Grigoriev I."/>
        </authorList>
    </citation>
    <scope>NUCLEOTIDE SEQUENCE</scope>
    <source>
        <strain evidence="3">CBS 133067</strain>
    </source>
</reference>
<evidence type="ECO:0000256" key="1">
    <source>
        <dbReference type="SAM" id="MobiDB-lite"/>
    </source>
</evidence>
<evidence type="ECO:0000256" key="2">
    <source>
        <dbReference type="SAM" id="SignalP"/>
    </source>
</evidence>
<feature type="region of interest" description="Disordered" evidence="1">
    <location>
        <begin position="311"/>
        <end position="376"/>
    </location>
</feature>
<dbReference type="AlphaFoldDB" id="A0A9P4M3B1"/>
<organism evidence="3 4">
    <name type="scientific">Rhizodiscina lignyota</name>
    <dbReference type="NCBI Taxonomy" id="1504668"/>
    <lineage>
        <taxon>Eukaryota</taxon>
        <taxon>Fungi</taxon>
        <taxon>Dikarya</taxon>
        <taxon>Ascomycota</taxon>
        <taxon>Pezizomycotina</taxon>
        <taxon>Dothideomycetes</taxon>
        <taxon>Pleosporomycetidae</taxon>
        <taxon>Aulographales</taxon>
        <taxon>Rhizodiscinaceae</taxon>
        <taxon>Rhizodiscina</taxon>
    </lineage>
</organism>
<dbReference type="Proteomes" id="UP000799772">
    <property type="component" value="Unassembled WGS sequence"/>
</dbReference>
<feature type="region of interest" description="Disordered" evidence="1">
    <location>
        <begin position="141"/>
        <end position="168"/>
    </location>
</feature>
<keyword evidence="2" id="KW-0732">Signal</keyword>
<proteinExistence type="predicted"/>